<dbReference type="STRING" id="81972.D7L929"/>
<dbReference type="SUPFAM" id="SSF54928">
    <property type="entry name" value="RNA-binding domain, RBD"/>
    <property type="match status" value="2"/>
</dbReference>
<reference evidence="11" key="1">
    <citation type="journal article" date="2011" name="Nat. Genet.">
        <title>The Arabidopsis lyrata genome sequence and the basis of rapid genome size change.</title>
        <authorList>
            <person name="Hu T.T."/>
            <person name="Pattyn P."/>
            <person name="Bakker E.G."/>
            <person name="Cao J."/>
            <person name="Cheng J.-F."/>
            <person name="Clark R.M."/>
            <person name="Fahlgren N."/>
            <person name="Fawcett J.A."/>
            <person name="Grimwood J."/>
            <person name="Gundlach H."/>
            <person name="Haberer G."/>
            <person name="Hollister J.D."/>
            <person name="Ossowski S."/>
            <person name="Ottilar R.P."/>
            <person name="Salamov A.A."/>
            <person name="Schneeberger K."/>
            <person name="Spannagl M."/>
            <person name="Wang X."/>
            <person name="Yang L."/>
            <person name="Nasrallah M.E."/>
            <person name="Bergelson J."/>
            <person name="Carrington J.C."/>
            <person name="Gaut B.S."/>
            <person name="Schmutz J."/>
            <person name="Mayer K.F.X."/>
            <person name="Van de Peer Y."/>
            <person name="Grigoriev I.V."/>
            <person name="Nordborg M."/>
            <person name="Weigel D."/>
            <person name="Guo Y.-L."/>
        </authorList>
    </citation>
    <scope>NUCLEOTIDE SEQUENCE [LARGE SCALE GENOMIC DNA]</scope>
    <source>
        <strain evidence="11">cv. MN47</strain>
    </source>
</reference>
<feature type="compositionally biased region" description="Polar residues" evidence="8">
    <location>
        <begin position="393"/>
        <end position="406"/>
    </location>
</feature>
<dbReference type="GO" id="GO:0031491">
    <property type="term" value="F:nucleosome binding"/>
    <property type="evidence" value="ECO:0007669"/>
    <property type="project" value="EnsemblPlants"/>
</dbReference>
<dbReference type="Pfam" id="PF00076">
    <property type="entry name" value="RRM_1"/>
    <property type="match status" value="2"/>
</dbReference>
<feature type="region of interest" description="Disordered" evidence="8">
    <location>
        <begin position="1"/>
        <end position="312"/>
    </location>
</feature>
<proteinExistence type="predicted"/>
<feature type="compositionally biased region" description="Basic and acidic residues" evidence="8">
    <location>
        <begin position="481"/>
        <end position="494"/>
    </location>
</feature>
<feature type="compositionally biased region" description="Low complexity" evidence="8">
    <location>
        <begin position="64"/>
        <end position="73"/>
    </location>
</feature>
<comment type="subcellular location">
    <subcellularLocation>
        <location evidence="1">Nucleus</location>
        <location evidence="1">Nucleolus</location>
    </subcellularLocation>
</comment>
<dbReference type="PANTHER" id="PTHR23236">
    <property type="entry name" value="EUKARYOTIC TRANSLATION INITIATION FACTOR 4B/4H"/>
    <property type="match status" value="1"/>
</dbReference>
<feature type="compositionally biased region" description="Acidic residues" evidence="8">
    <location>
        <begin position="227"/>
        <end position="239"/>
    </location>
</feature>
<evidence type="ECO:0000256" key="8">
    <source>
        <dbReference type="SAM" id="MobiDB-lite"/>
    </source>
</evidence>
<feature type="domain" description="RRM" evidence="9">
    <location>
        <begin position="407"/>
        <end position="486"/>
    </location>
</feature>
<keyword evidence="5" id="KW-0539">Nucleus</keyword>
<dbReference type="EMBL" id="GL348715">
    <property type="protein sequence ID" value="EFH61525.1"/>
    <property type="molecule type" value="Genomic_DNA"/>
</dbReference>
<feature type="compositionally biased region" description="Basic and acidic residues" evidence="8">
    <location>
        <begin position="506"/>
        <end position="532"/>
    </location>
</feature>
<feature type="compositionally biased region" description="Acidic residues" evidence="8">
    <location>
        <begin position="165"/>
        <end position="176"/>
    </location>
</feature>
<dbReference type="FunFam" id="3.30.70.330:FF:001118">
    <property type="entry name" value="Nucleolin like 2"/>
    <property type="match status" value="1"/>
</dbReference>
<dbReference type="InterPro" id="IPR034350">
    <property type="entry name" value="NUCL_RRM2"/>
</dbReference>
<evidence type="ECO:0000256" key="7">
    <source>
        <dbReference type="PROSITE-ProRule" id="PRU00176"/>
    </source>
</evidence>
<keyword evidence="2" id="KW-0698">rRNA processing</keyword>
<dbReference type="InterPro" id="IPR035979">
    <property type="entry name" value="RBD_domain_sf"/>
</dbReference>
<feature type="domain" description="RRM" evidence="9">
    <location>
        <begin position="313"/>
        <end position="389"/>
    </location>
</feature>
<dbReference type="InterPro" id="IPR034349">
    <property type="entry name" value="NUCL_RRM1"/>
</dbReference>
<evidence type="ECO:0000313" key="11">
    <source>
        <dbReference type="Proteomes" id="UP000008694"/>
    </source>
</evidence>
<protein>
    <recommendedName>
        <fullName evidence="9">RRM domain-containing protein</fullName>
    </recommendedName>
</protein>
<evidence type="ECO:0000256" key="4">
    <source>
        <dbReference type="ARBA" id="ARBA00022884"/>
    </source>
</evidence>
<name>D7L929_ARALL</name>
<dbReference type="CDD" id="cd12451">
    <property type="entry name" value="RRM2_NUCLs"/>
    <property type="match status" value="1"/>
</dbReference>
<dbReference type="Gene3D" id="3.30.70.330">
    <property type="match status" value="2"/>
</dbReference>
<feature type="compositionally biased region" description="Basic and acidic residues" evidence="8">
    <location>
        <begin position="151"/>
        <end position="162"/>
    </location>
</feature>
<dbReference type="PANTHER" id="PTHR23236:SF11">
    <property type="entry name" value="EUKARYOTIC TRANSLATION INITIATION FACTOR 4H"/>
    <property type="match status" value="1"/>
</dbReference>
<feature type="compositionally biased region" description="Acidic residues" evidence="8">
    <location>
        <begin position="126"/>
        <end position="138"/>
    </location>
</feature>
<feature type="compositionally biased region" description="Basic and acidic residues" evidence="8">
    <location>
        <begin position="43"/>
        <end position="63"/>
    </location>
</feature>
<sequence length="564" mass="61374">MGKSSKKSATKVESPASMTKPLKKGKRDAEQDLDIQVPKKQKKELIDAVQKEKSEKTVPKKVESSSSDSSASSDSEDDQKTKTVLAKEPPSKQKGDSSSDDSSSDEEPAPVKKQPETIKKDKEESSSSDDDSSSDEETAPVKKQPAAVLEKQPEPIKKDKVESSSSDDDSSSDEESAPAKKQPAALKNTKADSSSSEEESSSDEELTPAIKPTVVKNIKPAAKDSSSSEEDSDEEESDDEKPPTKKAKVSLTKTSKKESSSEESSDESDKEESKEEKVTPKKKDSDIEMVDAEQKSNAKQPKTPTTETQGGSKTLFAGNLSFQIKRSDIENFFKEAGEVVDVRFSSYDDGTFKGYGHVEFASPEEAQKALELNGKMLLGRDVRLDLANERGQRNSNPGRKGEGSQSRTIFVRGFNSSLGEDEIKKELRSLFSNCGEVTRVHVPTDRETGACRGLAYIDLTSGFDEALQLRGSEIGGWNIHVEESRPRDSDEGRSSNRAPGRAPRGRYSDRGAPRGRSSDRGAPRGRSSDRGAPRGRFSTRGRGPSKPSVIESALGKKTVFKDED</sequence>
<dbReference type="Proteomes" id="UP000008694">
    <property type="component" value="Unassembled WGS sequence"/>
</dbReference>
<keyword evidence="4 7" id="KW-0694">RNA-binding</keyword>
<keyword evidence="3" id="KW-0677">Repeat</keyword>
<organism evidence="11">
    <name type="scientific">Arabidopsis lyrata subsp. lyrata</name>
    <name type="common">Lyre-leaved rock-cress</name>
    <dbReference type="NCBI Taxonomy" id="81972"/>
    <lineage>
        <taxon>Eukaryota</taxon>
        <taxon>Viridiplantae</taxon>
        <taxon>Streptophyta</taxon>
        <taxon>Embryophyta</taxon>
        <taxon>Tracheophyta</taxon>
        <taxon>Spermatophyta</taxon>
        <taxon>Magnoliopsida</taxon>
        <taxon>eudicotyledons</taxon>
        <taxon>Gunneridae</taxon>
        <taxon>Pentapetalae</taxon>
        <taxon>rosids</taxon>
        <taxon>malvids</taxon>
        <taxon>Brassicales</taxon>
        <taxon>Brassicaceae</taxon>
        <taxon>Camelineae</taxon>
        <taxon>Arabidopsis</taxon>
    </lineage>
</organism>
<feature type="region of interest" description="Disordered" evidence="8">
    <location>
        <begin position="387"/>
        <end position="406"/>
    </location>
</feature>
<dbReference type="InterPro" id="IPR000504">
    <property type="entry name" value="RRM_dom"/>
</dbReference>
<dbReference type="HOGENOM" id="CLU_030920_1_0_1"/>
<dbReference type="InterPro" id="IPR012677">
    <property type="entry name" value="Nucleotide-bd_a/b_plait_sf"/>
</dbReference>
<dbReference type="SMART" id="SM00360">
    <property type="entry name" value="RRM"/>
    <property type="match status" value="2"/>
</dbReference>
<accession>D7L929</accession>
<dbReference type="CDD" id="cd12450">
    <property type="entry name" value="RRM1_NUCLs"/>
    <property type="match status" value="1"/>
</dbReference>
<feature type="compositionally biased region" description="Acidic residues" evidence="8">
    <location>
        <begin position="261"/>
        <end position="270"/>
    </location>
</feature>
<keyword evidence="11" id="KW-1185">Reference proteome</keyword>
<dbReference type="Gramene" id="fgenesh2_kg.3__2067__AT3G18610.1">
    <property type="protein sequence ID" value="fgenesh2_kg.3__2067__AT3G18610.1"/>
    <property type="gene ID" value="fgenesh2_kg.3__2067__AT3G18610.1"/>
</dbReference>
<dbReference type="PROSITE" id="PS50102">
    <property type="entry name" value="RRM"/>
    <property type="match status" value="2"/>
</dbReference>
<feature type="compositionally biased region" description="Basic and acidic residues" evidence="8">
    <location>
        <begin position="271"/>
        <end position="296"/>
    </location>
</feature>
<feature type="compositionally biased region" description="Acidic residues" evidence="8">
    <location>
        <begin position="195"/>
        <end position="206"/>
    </location>
</feature>
<dbReference type="eggNOG" id="KOG4210">
    <property type="taxonomic scope" value="Eukaryota"/>
</dbReference>
<evidence type="ECO:0000313" key="10">
    <source>
        <dbReference type="EMBL" id="EFH61525.1"/>
    </source>
</evidence>
<evidence type="ECO:0000256" key="1">
    <source>
        <dbReference type="ARBA" id="ARBA00004604"/>
    </source>
</evidence>
<feature type="region of interest" description="Disordered" evidence="8">
    <location>
        <begin position="481"/>
        <end position="564"/>
    </location>
</feature>
<dbReference type="GO" id="GO:0006364">
    <property type="term" value="P:rRNA processing"/>
    <property type="evidence" value="ECO:0007669"/>
    <property type="project" value="UniProtKB-KW"/>
</dbReference>
<dbReference type="GO" id="GO:0005730">
    <property type="term" value="C:nucleolus"/>
    <property type="evidence" value="ECO:0007669"/>
    <property type="project" value="UniProtKB-SubCell"/>
</dbReference>
<feature type="compositionally biased region" description="Basic and acidic residues" evidence="8">
    <location>
        <begin position="109"/>
        <end position="125"/>
    </location>
</feature>
<comment type="subunit">
    <text evidence="6">Interacts with THAL in the nucleus.</text>
</comment>
<feature type="compositionally biased region" description="Polar residues" evidence="8">
    <location>
        <begin position="297"/>
        <end position="312"/>
    </location>
</feature>
<evidence type="ECO:0000256" key="6">
    <source>
        <dbReference type="ARBA" id="ARBA00062207"/>
    </source>
</evidence>
<evidence type="ECO:0000256" key="5">
    <source>
        <dbReference type="ARBA" id="ARBA00023242"/>
    </source>
</evidence>
<evidence type="ECO:0000259" key="9">
    <source>
        <dbReference type="PROSITE" id="PS50102"/>
    </source>
</evidence>
<dbReference type="GO" id="GO:0003723">
    <property type="term" value="F:RNA binding"/>
    <property type="evidence" value="ECO:0007669"/>
    <property type="project" value="UniProtKB-UniRule"/>
</dbReference>
<gene>
    <name evidence="10" type="ORF">ARALYDRAFT_479366</name>
</gene>
<feature type="compositionally biased region" description="Acidic residues" evidence="8">
    <location>
        <begin position="98"/>
        <end position="108"/>
    </location>
</feature>
<evidence type="ECO:0000256" key="3">
    <source>
        <dbReference type="ARBA" id="ARBA00022737"/>
    </source>
</evidence>
<dbReference type="AlphaFoldDB" id="D7L929"/>
<evidence type="ECO:0000256" key="2">
    <source>
        <dbReference type="ARBA" id="ARBA00022552"/>
    </source>
</evidence>